<sequence>MSKKLFPSPFPFFFFIFLIFLSQFVQLPLNFFSFFSIDFPLPTILPQFSHYFSESVFIIFLLNNKKIK</sequence>
<reference evidence="1" key="1">
    <citation type="submission" date="2023-11" db="EMBL/GenBank/DDBJ databases">
        <authorList>
            <person name="Poullet M."/>
        </authorList>
    </citation>
    <scope>NUCLEOTIDE SEQUENCE</scope>
    <source>
        <strain evidence="1">E1834</strain>
    </source>
</reference>
<dbReference type="Proteomes" id="UP001497535">
    <property type="component" value="Unassembled WGS sequence"/>
</dbReference>
<protein>
    <submittedName>
        <fullName evidence="1">Uncharacterized protein</fullName>
    </submittedName>
</protein>
<dbReference type="EMBL" id="CAVMJV010000007">
    <property type="protein sequence ID" value="CAK5034901.1"/>
    <property type="molecule type" value="Genomic_DNA"/>
</dbReference>
<gene>
    <name evidence="1" type="ORF">MENTE1834_LOCUS8573</name>
</gene>
<comment type="caution">
    <text evidence="1">The sequence shown here is derived from an EMBL/GenBank/DDBJ whole genome shotgun (WGS) entry which is preliminary data.</text>
</comment>
<name>A0ACB0Y7S4_MELEN</name>
<organism evidence="1 2">
    <name type="scientific">Meloidogyne enterolobii</name>
    <name type="common">Root-knot nematode worm</name>
    <name type="synonym">Meloidogyne mayaguensis</name>
    <dbReference type="NCBI Taxonomy" id="390850"/>
    <lineage>
        <taxon>Eukaryota</taxon>
        <taxon>Metazoa</taxon>
        <taxon>Ecdysozoa</taxon>
        <taxon>Nematoda</taxon>
        <taxon>Chromadorea</taxon>
        <taxon>Rhabditida</taxon>
        <taxon>Tylenchina</taxon>
        <taxon>Tylenchomorpha</taxon>
        <taxon>Tylenchoidea</taxon>
        <taxon>Meloidogynidae</taxon>
        <taxon>Meloidogyninae</taxon>
        <taxon>Meloidogyne</taxon>
    </lineage>
</organism>
<keyword evidence="2" id="KW-1185">Reference proteome</keyword>
<proteinExistence type="predicted"/>
<evidence type="ECO:0000313" key="2">
    <source>
        <dbReference type="Proteomes" id="UP001497535"/>
    </source>
</evidence>
<accession>A0ACB0Y7S4</accession>
<evidence type="ECO:0000313" key="1">
    <source>
        <dbReference type="EMBL" id="CAK5034901.1"/>
    </source>
</evidence>